<feature type="transmembrane region" description="Helical" evidence="1">
    <location>
        <begin position="89"/>
        <end position="107"/>
    </location>
</feature>
<keyword evidence="1" id="KW-0472">Membrane</keyword>
<protein>
    <submittedName>
        <fullName evidence="2">Uncharacterized protein</fullName>
    </submittedName>
</protein>
<reference evidence="2" key="5">
    <citation type="journal article" date="2021" name="G3 (Bethesda)">
        <title>Aegilops tauschii genome assembly Aet v5.0 features greater sequence contiguity and improved annotation.</title>
        <authorList>
            <person name="Wang L."/>
            <person name="Zhu T."/>
            <person name="Rodriguez J.C."/>
            <person name="Deal K.R."/>
            <person name="Dubcovsky J."/>
            <person name="McGuire P.E."/>
            <person name="Lux T."/>
            <person name="Spannagl M."/>
            <person name="Mayer K.F.X."/>
            <person name="Baldrich P."/>
            <person name="Meyers B.C."/>
            <person name="Huo N."/>
            <person name="Gu Y.Q."/>
            <person name="Zhou H."/>
            <person name="Devos K.M."/>
            <person name="Bennetzen J.L."/>
            <person name="Unver T."/>
            <person name="Budak H."/>
            <person name="Gulick P.J."/>
            <person name="Galiba G."/>
            <person name="Kalapos B."/>
            <person name="Nelson D.R."/>
            <person name="Li P."/>
            <person name="You F.M."/>
            <person name="Luo M.C."/>
            <person name="Dvorak J."/>
        </authorList>
    </citation>
    <scope>NUCLEOTIDE SEQUENCE [LARGE SCALE GENOMIC DNA]</scope>
    <source>
        <strain evidence="2">cv. AL8/78</strain>
    </source>
</reference>
<dbReference type="GO" id="GO:0016020">
    <property type="term" value="C:membrane"/>
    <property type="evidence" value="ECO:0007669"/>
    <property type="project" value="TreeGrafter"/>
</dbReference>
<dbReference type="PANTHER" id="PTHR12242">
    <property type="entry name" value="OS02G0130600 PROTEIN-RELATED"/>
    <property type="match status" value="1"/>
</dbReference>
<organism evidence="2 3">
    <name type="scientific">Aegilops tauschii subsp. strangulata</name>
    <name type="common">Goatgrass</name>
    <dbReference type="NCBI Taxonomy" id="200361"/>
    <lineage>
        <taxon>Eukaryota</taxon>
        <taxon>Viridiplantae</taxon>
        <taxon>Streptophyta</taxon>
        <taxon>Embryophyta</taxon>
        <taxon>Tracheophyta</taxon>
        <taxon>Spermatophyta</taxon>
        <taxon>Magnoliopsida</taxon>
        <taxon>Liliopsida</taxon>
        <taxon>Poales</taxon>
        <taxon>Poaceae</taxon>
        <taxon>BOP clade</taxon>
        <taxon>Pooideae</taxon>
        <taxon>Triticodae</taxon>
        <taxon>Triticeae</taxon>
        <taxon>Triticinae</taxon>
        <taxon>Aegilops</taxon>
    </lineage>
</organism>
<keyword evidence="3" id="KW-1185">Reference proteome</keyword>
<name>A0A453N538_AEGTS</name>
<evidence type="ECO:0000256" key="1">
    <source>
        <dbReference type="SAM" id="Phobius"/>
    </source>
</evidence>
<dbReference type="Gramene" id="AET6Gv20238800.6">
    <property type="protein sequence ID" value="AET6Gv20238800.6"/>
    <property type="gene ID" value="AET6Gv20238800"/>
</dbReference>
<reference evidence="2" key="4">
    <citation type="submission" date="2019-03" db="UniProtKB">
        <authorList>
            <consortium name="EnsemblPlants"/>
        </authorList>
    </citation>
    <scope>IDENTIFICATION</scope>
</reference>
<dbReference type="PANTHER" id="PTHR12242:SF22">
    <property type="entry name" value="OS02G0130600 PROTEIN"/>
    <property type="match status" value="1"/>
</dbReference>
<dbReference type="AlphaFoldDB" id="A0A453N538"/>
<sequence>DGGNIFYYYTQWTFILVTVYFGLATTLSIYGCSKFAACNAVAAMSDAEQGPYAVHGAAPKPIVDGEDDGTREVAGFWGYLLQIIYQTNAGAVMLTDCVFWFIIFPFLTVKDYSMNFLLIGMHSVNAVFLLGEASLNSLALPVVPDRVFLPLYGALRCFPVDRPCIYSNLVALPVPRPLV</sequence>
<reference evidence="3" key="2">
    <citation type="journal article" date="2017" name="Nat. Plants">
        <title>The Aegilops tauschii genome reveals multiple impacts of transposons.</title>
        <authorList>
            <person name="Zhao G."/>
            <person name="Zou C."/>
            <person name="Li K."/>
            <person name="Wang K."/>
            <person name="Li T."/>
            <person name="Gao L."/>
            <person name="Zhang X."/>
            <person name="Wang H."/>
            <person name="Yang Z."/>
            <person name="Liu X."/>
            <person name="Jiang W."/>
            <person name="Mao L."/>
            <person name="Kong X."/>
            <person name="Jiao Y."/>
            <person name="Jia J."/>
        </authorList>
    </citation>
    <scope>NUCLEOTIDE SEQUENCE [LARGE SCALE GENOMIC DNA]</scope>
    <source>
        <strain evidence="3">cv. AL8/78</strain>
    </source>
</reference>
<keyword evidence="1" id="KW-0812">Transmembrane</keyword>
<reference evidence="3" key="1">
    <citation type="journal article" date="2014" name="Science">
        <title>Ancient hybridizations among the ancestral genomes of bread wheat.</title>
        <authorList>
            <consortium name="International Wheat Genome Sequencing Consortium,"/>
            <person name="Marcussen T."/>
            <person name="Sandve S.R."/>
            <person name="Heier L."/>
            <person name="Spannagl M."/>
            <person name="Pfeifer M."/>
            <person name="Jakobsen K.S."/>
            <person name="Wulff B.B."/>
            <person name="Steuernagel B."/>
            <person name="Mayer K.F."/>
            <person name="Olsen O.A."/>
        </authorList>
    </citation>
    <scope>NUCLEOTIDE SEQUENCE [LARGE SCALE GENOMIC DNA]</scope>
    <source>
        <strain evidence="3">cv. AL8/78</strain>
    </source>
</reference>
<proteinExistence type="predicted"/>
<reference evidence="2" key="3">
    <citation type="journal article" date="2017" name="Nature">
        <title>Genome sequence of the progenitor of the wheat D genome Aegilops tauschii.</title>
        <authorList>
            <person name="Luo M.C."/>
            <person name="Gu Y.Q."/>
            <person name="Puiu D."/>
            <person name="Wang H."/>
            <person name="Twardziok S.O."/>
            <person name="Deal K.R."/>
            <person name="Huo N."/>
            <person name="Zhu T."/>
            <person name="Wang L."/>
            <person name="Wang Y."/>
            <person name="McGuire P.E."/>
            <person name="Liu S."/>
            <person name="Long H."/>
            <person name="Ramasamy R.K."/>
            <person name="Rodriguez J.C."/>
            <person name="Van S.L."/>
            <person name="Yuan L."/>
            <person name="Wang Z."/>
            <person name="Xia Z."/>
            <person name="Xiao L."/>
            <person name="Anderson O.D."/>
            <person name="Ouyang S."/>
            <person name="Liang Y."/>
            <person name="Zimin A.V."/>
            <person name="Pertea G."/>
            <person name="Qi P."/>
            <person name="Bennetzen J.L."/>
            <person name="Dai X."/>
            <person name="Dawson M.W."/>
            <person name="Muller H.G."/>
            <person name="Kugler K."/>
            <person name="Rivarola-Duarte L."/>
            <person name="Spannagl M."/>
            <person name="Mayer K.F.X."/>
            <person name="Lu F.H."/>
            <person name="Bevan M.W."/>
            <person name="Leroy P."/>
            <person name="Li P."/>
            <person name="You F.M."/>
            <person name="Sun Q."/>
            <person name="Liu Z."/>
            <person name="Lyons E."/>
            <person name="Wicker T."/>
            <person name="Salzberg S.L."/>
            <person name="Devos K.M."/>
            <person name="Dvorak J."/>
        </authorList>
    </citation>
    <scope>NUCLEOTIDE SEQUENCE [LARGE SCALE GENOMIC DNA]</scope>
    <source>
        <strain evidence="2">cv. AL8/78</strain>
    </source>
</reference>
<evidence type="ECO:0000313" key="3">
    <source>
        <dbReference type="Proteomes" id="UP000015105"/>
    </source>
</evidence>
<feature type="transmembrane region" description="Helical" evidence="1">
    <location>
        <begin position="6"/>
        <end position="30"/>
    </location>
</feature>
<accession>A0A453N538</accession>
<dbReference type="EnsemblPlants" id="AET6Gv20238800.6">
    <property type="protein sequence ID" value="AET6Gv20238800.6"/>
    <property type="gene ID" value="AET6Gv20238800"/>
</dbReference>
<dbReference type="Proteomes" id="UP000015105">
    <property type="component" value="Chromosome 6D"/>
</dbReference>
<keyword evidence="1" id="KW-1133">Transmembrane helix</keyword>
<evidence type="ECO:0000313" key="2">
    <source>
        <dbReference type="EnsemblPlants" id="AET6Gv20238800.6"/>
    </source>
</evidence>